<dbReference type="AlphaFoldDB" id="A0A8B8MIA0"/>
<comment type="similarity">
    <text evidence="1">Belongs to the UDP-glycosyltransferase family.</text>
</comment>
<organism evidence="2 3">
    <name type="scientific">Abrus precatorius</name>
    <name type="common">Indian licorice</name>
    <name type="synonym">Glycine abrus</name>
    <dbReference type="NCBI Taxonomy" id="3816"/>
    <lineage>
        <taxon>Eukaryota</taxon>
        <taxon>Viridiplantae</taxon>
        <taxon>Streptophyta</taxon>
        <taxon>Embryophyta</taxon>
        <taxon>Tracheophyta</taxon>
        <taxon>Spermatophyta</taxon>
        <taxon>Magnoliopsida</taxon>
        <taxon>eudicotyledons</taxon>
        <taxon>Gunneridae</taxon>
        <taxon>Pentapetalae</taxon>
        <taxon>rosids</taxon>
        <taxon>fabids</taxon>
        <taxon>Fabales</taxon>
        <taxon>Fabaceae</taxon>
        <taxon>Papilionoideae</taxon>
        <taxon>50 kb inversion clade</taxon>
        <taxon>NPAAA clade</taxon>
        <taxon>indigoferoid/millettioid clade</taxon>
        <taxon>Abreae</taxon>
        <taxon>Abrus</taxon>
    </lineage>
</organism>
<gene>
    <name evidence="3" type="primary">LOC113874428</name>
</gene>
<dbReference type="Proteomes" id="UP000694853">
    <property type="component" value="Unplaced"/>
</dbReference>
<dbReference type="PANTHER" id="PTHR11926:SF774">
    <property type="entry name" value="UDP-GLYCOSYLTRANSFERASE 85A1-RELATED"/>
    <property type="match status" value="1"/>
</dbReference>
<dbReference type="GO" id="GO:0080043">
    <property type="term" value="F:quercetin 3-O-glucosyltransferase activity"/>
    <property type="evidence" value="ECO:0007669"/>
    <property type="project" value="TreeGrafter"/>
</dbReference>
<dbReference type="SUPFAM" id="SSF53756">
    <property type="entry name" value="UDP-Glycosyltransferase/glycogen phosphorylase"/>
    <property type="match status" value="2"/>
</dbReference>
<name>A0A8B8MIA0_ABRPR</name>
<evidence type="ECO:0000256" key="1">
    <source>
        <dbReference type="ARBA" id="ARBA00009995"/>
    </source>
</evidence>
<evidence type="ECO:0000313" key="2">
    <source>
        <dbReference type="Proteomes" id="UP000694853"/>
    </source>
</evidence>
<reference evidence="2" key="1">
    <citation type="journal article" date="2019" name="Toxins">
        <title>Detection of Abrin-Like and Prepropulchellin-Like Toxin Genes and Transcripts Using Whole Genome Sequencing and Full-Length Transcript Sequencing of Abrus precatorius.</title>
        <authorList>
            <person name="Hovde B.T."/>
            <person name="Daligault H.E."/>
            <person name="Hanschen E.R."/>
            <person name="Kunde Y.A."/>
            <person name="Johnson M.B."/>
            <person name="Starkenburg S.R."/>
            <person name="Johnson S.L."/>
        </authorList>
    </citation>
    <scope>NUCLEOTIDE SEQUENCE [LARGE SCALE GENOMIC DNA]</scope>
</reference>
<proteinExistence type="inferred from homology"/>
<protein>
    <submittedName>
        <fullName evidence="3">UDP-glycosyltransferase 87A2-like</fullName>
    </submittedName>
</protein>
<dbReference type="OrthoDB" id="5835829at2759"/>
<dbReference type="Gene3D" id="3.40.50.2000">
    <property type="entry name" value="Glycogen Phosphorylase B"/>
    <property type="match status" value="3"/>
</dbReference>
<dbReference type="KEGG" id="aprc:113874428"/>
<dbReference type="GeneID" id="113874428"/>
<keyword evidence="2" id="KW-1185">Reference proteome</keyword>
<dbReference type="PANTHER" id="PTHR11926">
    <property type="entry name" value="GLUCOSYL/GLUCURONOSYL TRANSFERASES"/>
    <property type="match status" value="1"/>
</dbReference>
<accession>A0A8B8MIA0</accession>
<sequence>MQDPIPVPPTISGHVVAVPYPGRRHINPMMNLCKLLLYKNTNLHITFVVTEEWLGLIGSDSKPDNFRFASIPNVIPSEHDRANDYVTFFEAVMTNMEAPFDHQAIGSNHGQNVCCPQNQRDHYQNKDQPLDCKLIVEYWKVGWRVKTQVEVKQDTLIRKDEIASLVKNFMDLESDEGRDMRKRARELQLLCHRAIASGGSTDSDISAFLRHILRGAKPE</sequence>
<dbReference type="GO" id="GO:0080044">
    <property type="term" value="F:quercetin 7-O-glucosyltransferase activity"/>
    <property type="evidence" value="ECO:0007669"/>
    <property type="project" value="TreeGrafter"/>
</dbReference>
<dbReference type="RefSeq" id="XP_027368451.1">
    <property type="nucleotide sequence ID" value="XM_027512650.1"/>
</dbReference>
<reference evidence="3" key="2">
    <citation type="submission" date="2025-08" db="UniProtKB">
        <authorList>
            <consortium name="RefSeq"/>
        </authorList>
    </citation>
    <scope>IDENTIFICATION</scope>
    <source>
        <tissue evidence="3">Young leaves</tissue>
    </source>
</reference>
<evidence type="ECO:0000313" key="3">
    <source>
        <dbReference type="RefSeq" id="XP_027368451.1"/>
    </source>
</evidence>